<dbReference type="AlphaFoldDB" id="A9KLI6"/>
<organism evidence="4 5">
    <name type="scientific">Lachnoclostridium phytofermentans (strain ATCC 700394 / DSM 18823 / ISDg)</name>
    <name type="common">Clostridium phytofermentans</name>
    <dbReference type="NCBI Taxonomy" id="357809"/>
    <lineage>
        <taxon>Bacteria</taxon>
        <taxon>Bacillati</taxon>
        <taxon>Bacillota</taxon>
        <taxon>Clostridia</taxon>
        <taxon>Lachnospirales</taxon>
        <taxon>Lachnospiraceae</taxon>
    </lineage>
</organism>
<evidence type="ECO:0000313" key="4">
    <source>
        <dbReference type="EMBL" id="ABX41315.1"/>
    </source>
</evidence>
<dbReference type="RefSeq" id="WP_012198960.1">
    <property type="nucleotide sequence ID" value="NC_010001.1"/>
</dbReference>
<dbReference type="CDD" id="cd13580">
    <property type="entry name" value="PBP2_AlgQ_like_1"/>
    <property type="match status" value="1"/>
</dbReference>
<evidence type="ECO:0000256" key="1">
    <source>
        <dbReference type="ARBA" id="ARBA00022729"/>
    </source>
</evidence>
<dbReference type="OrthoDB" id="2021385at2"/>
<dbReference type="InterPro" id="IPR050490">
    <property type="entry name" value="Bact_solute-bd_prot1"/>
</dbReference>
<dbReference type="eggNOG" id="COG1653">
    <property type="taxonomic scope" value="Bacteria"/>
</dbReference>
<dbReference type="PANTHER" id="PTHR43649:SF33">
    <property type="entry name" value="POLYGALACTURONAN_RHAMNOGALACTURONAN-BINDING PROTEIN YTCQ"/>
    <property type="match status" value="1"/>
</dbReference>
<dbReference type="PROSITE" id="PS51257">
    <property type="entry name" value="PROKAR_LIPOPROTEIN"/>
    <property type="match status" value="1"/>
</dbReference>
<dbReference type="Gene3D" id="3.40.190.10">
    <property type="entry name" value="Periplasmic binding protein-like II"/>
    <property type="match status" value="3"/>
</dbReference>
<dbReference type="HOGENOM" id="CLU_021021_2_0_9"/>
<sequence length="544" mass="60114" precursor="true">MRKNWMKIAAMGMSIVLAAGALTGCSRGNSNKEDSKVEEQGVDKGGQDVSKEPVTIEWLAYNTYSQPNTDTEIVKQIEKKFNVKFEFWYVDDQKWDEILGAKLSSGDMPDVMKIKNTANIPTYVKQGILAEFTDEMLAKIPSFTKQVEEANVEGNGLIDAYYDGKRYAIKTPSISGTYPTVLVWRTDWLKNLGIEKIPATIDEMEEAMYAIRNNDPDGNGVKDTYGMSNTAMNAVFGAYGAIPLKEFRGTGAQNLFFTEKDGKIEFACTQPEMKAALATIQKWYKEGLIDPEFITGENTAGYWATSQAFENGKVGVTGMALASHWAPPVEEGKKGGACYEGFVAMNPDAKWEETVNIGPAIQGPEGKSGTHTWGAFSPSGFGITTKCAEDPRKVDAILAMIEAYSSDPEYALLAGWGIEGTHYEKTEEGGVRRLEPFTKPSEYIQDGVGVFMLGTNTEFDRSLSKNVFDFSDKYKTPGYQDILVPATEAANQYLTDLKIFTLDAYIKIMTGEESVDYFDTFVKEFNSMGGEQILNEINAEIAKN</sequence>
<dbReference type="KEGG" id="cpy:Cphy_0931"/>
<dbReference type="PANTHER" id="PTHR43649">
    <property type="entry name" value="ARABINOSE-BINDING PROTEIN-RELATED"/>
    <property type="match status" value="1"/>
</dbReference>
<proteinExistence type="predicted"/>
<dbReference type="STRING" id="357809.Cphy_0931"/>
<accession>A9KLI6</accession>
<keyword evidence="5" id="KW-1185">Reference proteome</keyword>
<protein>
    <submittedName>
        <fullName evidence="4">Extracellular solute-binding protein family 1</fullName>
    </submittedName>
</protein>
<feature type="region of interest" description="Disordered" evidence="2">
    <location>
        <begin position="28"/>
        <end position="47"/>
    </location>
</feature>
<evidence type="ECO:0000313" key="5">
    <source>
        <dbReference type="Proteomes" id="UP000000370"/>
    </source>
</evidence>
<dbReference type="Proteomes" id="UP000000370">
    <property type="component" value="Chromosome"/>
</dbReference>
<feature type="chain" id="PRO_5002740266" evidence="3">
    <location>
        <begin position="19"/>
        <end position="544"/>
    </location>
</feature>
<feature type="signal peptide" evidence="3">
    <location>
        <begin position="1"/>
        <end position="18"/>
    </location>
</feature>
<keyword evidence="1 3" id="KW-0732">Signal</keyword>
<dbReference type="EMBL" id="CP000885">
    <property type="protein sequence ID" value="ABX41315.1"/>
    <property type="molecule type" value="Genomic_DNA"/>
</dbReference>
<feature type="compositionally biased region" description="Basic and acidic residues" evidence="2">
    <location>
        <begin position="30"/>
        <end position="47"/>
    </location>
</feature>
<dbReference type="SUPFAM" id="SSF53850">
    <property type="entry name" value="Periplasmic binding protein-like II"/>
    <property type="match status" value="1"/>
</dbReference>
<evidence type="ECO:0000256" key="3">
    <source>
        <dbReference type="SAM" id="SignalP"/>
    </source>
</evidence>
<name>A9KLI6_LACP7</name>
<gene>
    <name evidence="4" type="ordered locus">Cphy_0931</name>
</gene>
<evidence type="ECO:0000256" key="2">
    <source>
        <dbReference type="SAM" id="MobiDB-lite"/>
    </source>
</evidence>
<reference evidence="5" key="1">
    <citation type="submission" date="2007-11" db="EMBL/GenBank/DDBJ databases">
        <title>Complete genome sequence of Clostridium phytofermentans ISDg.</title>
        <authorList>
            <person name="Leschine S.B."/>
            <person name="Warnick T.A."/>
            <person name="Blanchard J.L."/>
            <person name="Schnell D.J."/>
            <person name="Petit E.L."/>
            <person name="LaTouf W.G."/>
            <person name="Copeland A."/>
            <person name="Lucas S."/>
            <person name="Lapidus A."/>
            <person name="Barry K."/>
            <person name="Glavina del Rio T."/>
            <person name="Dalin E."/>
            <person name="Tice H."/>
            <person name="Pitluck S."/>
            <person name="Kiss H."/>
            <person name="Brettin T."/>
            <person name="Bruce D."/>
            <person name="Detter J.C."/>
            <person name="Han C."/>
            <person name="Kuske C."/>
            <person name="Schmutz J."/>
            <person name="Larimer F."/>
            <person name="Land M."/>
            <person name="Hauser L."/>
            <person name="Kyrpides N."/>
            <person name="Kim E.A."/>
            <person name="Richardson P."/>
        </authorList>
    </citation>
    <scope>NUCLEOTIDE SEQUENCE [LARGE SCALE GENOMIC DNA]</scope>
    <source>
        <strain evidence="5">ATCC 700394 / DSM 18823 / ISDg</strain>
    </source>
</reference>